<dbReference type="OrthoDB" id="8746852at2"/>
<evidence type="ECO:0000256" key="1">
    <source>
        <dbReference type="ARBA" id="ARBA00022723"/>
    </source>
</evidence>
<dbReference type="SUPFAM" id="SSF56784">
    <property type="entry name" value="HAD-like"/>
    <property type="match status" value="1"/>
</dbReference>
<sequence length="260" mass="29869">MSKPVFFADLDDTLFQTRRKMQDELGETPFRCAALDRSLAPRSFMTQEQAMMVDWLLEHAELIPVTARGTEETARVQIPFHSWRVMTHGAVILTPQGEADAAWQAHMLAGLAPYRERLLSMESGINALMAQRGINAWARLNYEYDGTPVYMVMKHRDSTQTAELYALADELKAQFPTEGFYFHRNGNNVAWLPDCVEKGQAVIWLLEKLRAQRGVFPVMGLGDSLSDYRFMRHCTWFGIPRRSQFSHFITEHLYGKESDD</sequence>
<dbReference type="InterPro" id="IPR024197">
    <property type="entry name" value="TPP-like"/>
</dbReference>
<reference evidence="2 3" key="1">
    <citation type="submission" date="2018-07" db="EMBL/GenBank/DDBJ databases">
        <title>Genomic Encyclopedia of Type Strains, Phase IV (KMG-IV): sequencing the most valuable type-strain genomes for metagenomic binning, comparative biology and taxonomic classification.</title>
        <authorList>
            <person name="Goeker M."/>
        </authorList>
    </citation>
    <scope>NUCLEOTIDE SEQUENCE [LARGE SCALE GENOMIC DNA]</scope>
    <source>
        <strain evidence="2 3">DSM 103736</strain>
    </source>
</reference>
<accession>A0A370R1J6</accession>
<dbReference type="PIRSF" id="PIRSF030802">
    <property type="entry name" value="UCP030802"/>
    <property type="match status" value="1"/>
</dbReference>
<organism evidence="2 3">
    <name type="scientific">Enterobacillus tribolii</name>
    <dbReference type="NCBI Taxonomy" id="1487935"/>
    <lineage>
        <taxon>Bacteria</taxon>
        <taxon>Pseudomonadati</taxon>
        <taxon>Pseudomonadota</taxon>
        <taxon>Gammaproteobacteria</taxon>
        <taxon>Enterobacterales</taxon>
        <taxon>Hafniaceae</taxon>
        <taxon>Enterobacillus</taxon>
    </lineage>
</organism>
<comment type="caution">
    <text evidence="2">The sequence shown here is derived from an EMBL/GenBank/DDBJ whole genome shotgun (WGS) entry which is preliminary data.</text>
</comment>
<name>A0A370R1J6_9GAMM</name>
<dbReference type="GO" id="GO:0046872">
    <property type="term" value="F:metal ion binding"/>
    <property type="evidence" value="ECO:0007669"/>
    <property type="project" value="UniProtKB-KW"/>
</dbReference>
<proteinExistence type="predicted"/>
<dbReference type="RefSeq" id="WP_115457538.1">
    <property type="nucleotide sequence ID" value="NZ_QRAP01000002.1"/>
</dbReference>
<evidence type="ECO:0008006" key="4">
    <source>
        <dbReference type="Google" id="ProtNLM"/>
    </source>
</evidence>
<keyword evidence="1" id="KW-0479">Metal-binding</keyword>
<protein>
    <recommendedName>
        <fullName evidence="4">Hydroxymethylpyrimidine pyrophosphatase-like HAD family hydrolase</fullName>
    </recommendedName>
</protein>
<dbReference type="Gene3D" id="3.40.50.1000">
    <property type="entry name" value="HAD superfamily/HAD-like"/>
    <property type="match status" value="1"/>
</dbReference>
<dbReference type="InterPro" id="IPR023214">
    <property type="entry name" value="HAD_sf"/>
</dbReference>
<gene>
    <name evidence="2" type="ORF">C8D90_102286</name>
</gene>
<dbReference type="InterPro" id="IPR036412">
    <property type="entry name" value="HAD-like_sf"/>
</dbReference>
<dbReference type="Gene3D" id="3.90.1070.10">
    <property type="match status" value="1"/>
</dbReference>
<dbReference type="AlphaFoldDB" id="A0A370R1J6"/>
<evidence type="ECO:0000313" key="2">
    <source>
        <dbReference type="EMBL" id="RDK95803.1"/>
    </source>
</evidence>
<keyword evidence="3" id="KW-1185">Reference proteome</keyword>
<dbReference type="Proteomes" id="UP000254848">
    <property type="component" value="Unassembled WGS sequence"/>
</dbReference>
<dbReference type="EMBL" id="QRAP01000002">
    <property type="protein sequence ID" value="RDK95803.1"/>
    <property type="molecule type" value="Genomic_DNA"/>
</dbReference>
<evidence type="ECO:0000313" key="3">
    <source>
        <dbReference type="Proteomes" id="UP000254848"/>
    </source>
</evidence>